<sequence length="56" mass="6251">MDREPFTVLGFRGDQGERPRSTALTGRPHDPAGPQFLFRVSTKGDGIRPPGERRET</sequence>
<name>A0AAD5MQU1_PARTN</name>
<reference evidence="2" key="1">
    <citation type="submission" date="2021-06" db="EMBL/GenBank/DDBJ databases">
        <title>Parelaphostrongylus tenuis whole genome reference sequence.</title>
        <authorList>
            <person name="Garwood T.J."/>
            <person name="Larsen P.A."/>
            <person name="Fountain-Jones N.M."/>
            <person name="Garbe J.R."/>
            <person name="Macchietto M.G."/>
            <person name="Kania S.A."/>
            <person name="Gerhold R.W."/>
            <person name="Richards J.E."/>
            <person name="Wolf T.M."/>
        </authorList>
    </citation>
    <scope>NUCLEOTIDE SEQUENCE</scope>
    <source>
        <strain evidence="2">MNPRO001-30</strain>
        <tissue evidence="2">Meninges</tissue>
    </source>
</reference>
<protein>
    <submittedName>
        <fullName evidence="2">Uncharacterized protein</fullName>
    </submittedName>
</protein>
<dbReference type="EMBL" id="JAHQIW010004566">
    <property type="protein sequence ID" value="KAJ1362912.1"/>
    <property type="molecule type" value="Genomic_DNA"/>
</dbReference>
<proteinExistence type="predicted"/>
<feature type="non-terminal residue" evidence="2">
    <location>
        <position position="56"/>
    </location>
</feature>
<evidence type="ECO:0000313" key="3">
    <source>
        <dbReference type="Proteomes" id="UP001196413"/>
    </source>
</evidence>
<comment type="caution">
    <text evidence="2">The sequence shown here is derived from an EMBL/GenBank/DDBJ whole genome shotgun (WGS) entry which is preliminary data.</text>
</comment>
<gene>
    <name evidence="2" type="ORF">KIN20_022635</name>
</gene>
<keyword evidence="3" id="KW-1185">Reference proteome</keyword>
<dbReference type="AlphaFoldDB" id="A0AAD5MQU1"/>
<organism evidence="2 3">
    <name type="scientific">Parelaphostrongylus tenuis</name>
    <name type="common">Meningeal worm</name>
    <dbReference type="NCBI Taxonomy" id="148309"/>
    <lineage>
        <taxon>Eukaryota</taxon>
        <taxon>Metazoa</taxon>
        <taxon>Ecdysozoa</taxon>
        <taxon>Nematoda</taxon>
        <taxon>Chromadorea</taxon>
        <taxon>Rhabditida</taxon>
        <taxon>Rhabditina</taxon>
        <taxon>Rhabditomorpha</taxon>
        <taxon>Strongyloidea</taxon>
        <taxon>Metastrongylidae</taxon>
        <taxon>Parelaphostrongylus</taxon>
    </lineage>
</organism>
<evidence type="ECO:0000256" key="1">
    <source>
        <dbReference type="SAM" id="MobiDB-lite"/>
    </source>
</evidence>
<evidence type="ECO:0000313" key="2">
    <source>
        <dbReference type="EMBL" id="KAJ1362912.1"/>
    </source>
</evidence>
<accession>A0AAD5MQU1</accession>
<feature type="region of interest" description="Disordered" evidence="1">
    <location>
        <begin position="1"/>
        <end position="56"/>
    </location>
</feature>
<dbReference type="Proteomes" id="UP001196413">
    <property type="component" value="Unassembled WGS sequence"/>
</dbReference>